<accession>A0A8J7KQ08</accession>
<dbReference type="InterPro" id="IPR036737">
    <property type="entry name" value="OmpA-like_sf"/>
</dbReference>
<organism evidence="4 5">
    <name type="scientific">Longispora fulva</name>
    <dbReference type="NCBI Taxonomy" id="619741"/>
    <lineage>
        <taxon>Bacteria</taxon>
        <taxon>Bacillati</taxon>
        <taxon>Actinomycetota</taxon>
        <taxon>Actinomycetes</taxon>
        <taxon>Micromonosporales</taxon>
        <taxon>Micromonosporaceae</taxon>
        <taxon>Longispora</taxon>
    </lineage>
</organism>
<dbReference type="RefSeq" id="WP_197003820.1">
    <property type="nucleotide sequence ID" value="NZ_BONS01000016.1"/>
</dbReference>
<sequence length="384" mass="39582">MTLSTETPQGERAARATAAARATRAAGDGRAPHGLWGPLTPAALHHVQRGAGNAAAMRLAAGHTPAPGSQARTSAQRATAPAAVQRAKAPADAAVQRAPATVGYEPGEKAASLRSPGHVERVPDGILLYGFPVNKQFIKPEHRAALRAMVGDFGLADPATVTPLKLVVGFSDDVRRTGGNVALREDRADAVSSMLGAFGAVPEVLGRDVGAPSGQFLADNTSRAGRERNRAVLLTFDARFPEPPDRPTPPPTPAATKKWTIRTALSAATPKPGIGVSGTLFVLKDVARGERKLLLFAAVGLGVSAGLPVSFGLSDTEFETPTRVGFKDFDGPGAISQVDAGPGSAVCRLFLPADTIPKPVDASGVNLQLSVGASEMVGEFTVEP</sequence>
<evidence type="ECO:0000256" key="1">
    <source>
        <dbReference type="PROSITE-ProRule" id="PRU00473"/>
    </source>
</evidence>
<evidence type="ECO:0000313" key="4">
    <source>
        <dbReference type="EMBL" id="MBG6136902.1"/>
    </source>
</evidence>
<feature type="region of interest" description="Disordered" evidence="2">
    <location>
        <begin position="1"/>
        <end position="34"/>
    </location>
</feature>
<keyword evidence="5" id="KW-1185">Reference proteome</keyword>
<dbReference type="Gene3D" id="3.30.1330.60">
    <property type="entry name" value="OmpA-like domain"/>
    <property type="match status" value="1"/>
</dbReference>
<comment type="caution">
    <text evidence="4">The sequence shown here is derived from an EMBL/GenBank/DDBJ whole genome shotgun (WGS) entry which is preliminary data.</text>
</comment>
<dbReference type="SUPFAM" id="SSF103088">
    <property type="entry name" value="OmpA-like"/>
    <property type="match status" value="1"/>
</dbReference>
<protein>
    <submittedName>
        <fullName evidence="4">Outer membrane protein OmpA-like peptidoglycan-associated protein</fullName>
    </submittedName>
</protein>
<dbReference type="GO" id="GO:0016020">
    <property type="term" value="C:membrane"/>
    <property type="evidence" value="ECO:0007669"/>
    <property type="project" value="UniProtKB-UniRule"/>
</dbReference>
<evidence type="ECO:0000259" key="3">
    <source>
        <dbReference type="PROSITE" id="PS51123"/>
    </source>
</evidence>
<dbReference type="EMBL" id="JADOUF010000001">
    <property type="protein sequence ID" value="MBG6136902.1"/>
    <property type="molecule type" value="Genomic_DNA"/>
</dbReference>
<feature type="domain" description="OmpA-like" evidence="3">
    <location>
        <begin position="118"/>
        <end position="240"/>
    </location>
</feature>
<dbReference type="AlphaFoldDB" id="A0A8J7KQ08"/>
<dbReference type="PROSITE" id="PS51123">
    <property type="entry name" value="OMPA_2"/>
    <property type="match status" value="1"/>
</dbReference>
<name>A0A8J7KQ08_9ACTN</name>
<feature type="compositionally biased region" description="Low complexity" evidence="2">
    <location>
        <begin position="15"/>
        <end position="29"/>
    </location>
</feature>
<gene>
    <name evidence="4" type="ORF">IW245_003096</name>
</gene>
<evidence type="ECO:0000313" key="5">
    <source>
        <dbReference type="Proteomes" id="UP000622552"/>
    </source>
</evidence>
<reference evidence="4" key="1">
    <citation type="submission" date="2020-11" db="EMBL/GenBank/DDBJ databases">
        <title>Sequencing the genomes of 1000 actinobacteria strains.</title>
        <authorList>
            <person name="Klenk H.-P."/>
        </authorList>
    </citation>
    <scope>NUCLEOTIDE SEQUENCE</scope>
    <source>
        <strain evidence="4">DSM 45356</strain>
    </source>
</reference>
<dbReference type="Proteomes" id="UP000622552">
    <property type="component" value="Unassembled WGS sequence"/>
</dbReference>
<dbReference type="InterPro" id="IPR006665">
    <property type="entry name" value="OmpA-like"/>
</dbReference>
<proteinExistence type="predicted"/>
<keyword evidence="1" id="KW-0472">Membrane</keyword>
<evidence type="ECO:0000256" key="2">
    <source>
        <dbReference type="SAM" id="MobiDB-lite"/>
    </source>
</evidence>